<evidence type="ECO:0000313" key="10">
    <source>
        <dbReference type="Proteomes" id="UP000468687"/>
    </source>
</evidence>
<comment type="caution">
    <text evidence="9">The sequence shown here is derived from an EMBL/GenBank/DDBJ whole genome shotgun (WGS) entry which is preliminary data.</text>
</comment>
<accession>A0A6P0HH61</accession>
<evidence type="ECO:0000256" key="8">
    <source>
        <dbReference type="SAM" id="Phobius"/>
    </source>
</evidence>
<comment type="subcellular location">
    <subcellularLocation>
        <location evidence="1">Cell membrane</location>
        <topology evidence="1">Multi-pass membrane protein</topology>
    </subcellularLocation>
</comment>
<feature type="transmembrane region" description="Helical" evidence="8">
    <location>
        <begin position="108"/>
        <end position="126"/>
    </location>
</feature>
<keyword evidence="5 8" id="KW-0812">Transmembrane</keyword>
<gene>
    <name evidence="9" type="ORF">G3T38_06490</name>
</gene>
<dbReference type="CDD" id="cd06550">
    <property type="entry name" value="TM_ABC_iron-siderophores_like"/>
    <property type="match status" value="1"/>
</dbReference>
<dbReference type="PANTHER" id="PTHR30472:SF37">
    <property type="entry name" value="FE(3+) DICITRATE TRANSPORT SYSTEM PERMEASE PROTEIN FECD-RELATED"/>
    <property type="match status" value="1"/>
</dbReference>
<sequence>MPHLLAALALAALVGAALCLGEPRLSPAAVLDALRDPTHPQHVAVTQARLPRAVLGALAGLGLAVAGLLMQDALHNQVAGPELLGVSSGAAVVTAAVVVLALPVPLAALPHLALVGALVAGVLVLLAIGGSTRDPDQVVLVGAAVSAACAGLVVAIVGLGTEGNVVVLFRYLLGSLAARGWAHVEVVLPWVVVGVGVAVLLRRRVAALALGDVAATGLGVPVVRTRLTALAVAAALAAAVASVCGPVAYVALLAPHVARRLRGSTSTARVLALTGLVGAVLLVAADLVSRLVLYPVEVPVGVATTLVGVPALVWILARTREAR</sequence>
<dbReference type="Gene3D" id="1.10.3470.10">
    <property type="entry name" value="ABC transporter involved in vitamin B12 uptake, BtuC"/>
    <property type="match status" value="1"/>
</dbReference>
<keyword evidence="10" id="KW-1185">Reference proteome</keyword>
<evidence type="ECO:0000256" key="6">
    <source>
        <dbReference type="ARBA" id="ARBA00022989"/>
    </source>
</evidence>
<evidence type="ECO:0000256" key="4">
    <source>
        <dbReference type="ARBA" id="ARBA00022475"/>
    </source>
</evidence>
<feature type="transmembrane region" description="Helical" evidence="8">
    <location>
        <begin position="229"/>
        <end position="258"/>
    </location>
</feature>
<reference evidence="9 10" key="1">
    <citation type="journal article" date="2014" name="Int. J. Syst. Evol. Microbiol.">
        <title>Nocardioides zeae sp. nov., isolated from the stem of Zea mays.</title>
        <authorList>
            <person name="Glaeser S.P."/>
            <person name="McInroy J.A."/>
            <person name="Busse H.J."/>
            <person name="Kampfer P."/>
        </authorList>
    </citation>
    <scope>NUCLEOTIDE SEQUENCE [LARGE SCALE GENOMIC DNA]</scope>
    <source>
        <strain evidence="9 10">JCM 30728</strain>
    </source>
</reference>
<proteinExistence type="inferred from homology"/>
<dbReference type="Proteomes" id="UP000468687">
    <property type="component" value="Unassembled WGS sequence"/>
</dbReference>
<keyword evidence="7 8" id="KW-0472">Membrane</keyword>
<dbReference type="AlphaFoldDB" id="A0A6P0HH61"/>
<dbReference type="InterPro" id="IPR000522">
    <property type="entry name" value="ABC_transptr_permease_BtuC"/>
</dbReference>
<feature type="transmembrane region" description="Helical" evidence="8">
    <location>
        <begin position="180"/>
        <end position="200"/>
    </location>
</feature>
<dbReference type="Pfam" id="PF01032">
    <property type="entry name" value="FecCD"/>
    <property type="match status" value="1"/>
</dbReference>
<keyword evidence="4" id="KW-1003">Cell membrane</keyword>
<feature type="transmembrane region" description="Helical" evidence="8">
    <location>
        <begin position="83"/>
        <end position="102"/>
    </location>
</feature>
<dbReference type="InterPro" id="IPR037294">
    <property type="entry name" value="ABC_BtuC-like"/>
</dbReference>
<feature type="transmembrane region" description="Helical" evidence="8">
    <location>
        <begin position="52"/>
        <end position="71"/>
    </location>
</feature>
<organism evidence="9 10">
    <name type="scientific">Nocardioides zeae</name>
    <dbReference type="NCBI Taxonomy" id="1457234"/>
    <lineage>
        <taxon>Bacteria</taxon>
        <taxon>Bacillati</taxon>
        <taxon>Actinomycetota</taxon>
        <taxon>Actinomycetes</taxon>
        <taxon>Propionibacteriales</taxon>
        <taxon>Nocardioidaceae</taxon>
        <taxon>Nocardioides</taxon>
    </lineage>
</organism>
<keyword evidence="3" id="KW-0813">Transport</keyword>
<name>A0A6P0HH61_9ACTN</name>
<dbReference type="SUPFAM" id="SSF81345">
    <property type="entry name" value="ABC transporter involved in vitamin B12 uptake, BtuC"/>
    <property type="match status" value="1"/>
</dbReference>
<evidence type="ECO:0000313" key="9">
    <source>
        <dbReference type="EMBL" id="NEN77921.1"/>
    </source>
</evidence>
<feature type="transmembrane region" description="Helical" evidence="8">
    <location>
        <begin position="205"/>
        <end position="223"/>
    </location>
</feature>
<feature type="transmembrane region" description="Helical" evidence="8">
    <location>
        <begin position="270"/>
        <end position="292"/>
    </location>
</feature>
<evidence type="ECO:0000256" key="7">
    <source>
        <dbReference type="ARBA" id="ARBA00023136"/>
    </source>
</evidence>
<evidence type="ECO:0000256" key="1">
    <source>
        <dbReference type="ARBA" id="ARBA00004651"/>
    </source>
</evidence>
<feature type="transmembrane region" description="Helical" evidence="8">
    <location>
        <begin position="138"/>
        <end position="160"/>
    </location>
</feature>
<dbReference type="GO" id="GO:0033214">
    <property type="term" value="P:siderophore-iron import into cell"/>
    <property type="evidence" value="ECO:0007669"/>
    <property type="project" value="TreeGrafter"/>
</dbReference>
<dbReference type="PANTHER" id="PTHR30472">
    <property type="entry name" value="FERRIC ENTEROBACTIN TRANSPORT SYSTEM PERMEASE PROTEIN"/>
    <property type="match status" value="1"/>
</dbReference>
<dbReference type="GO" id="GO:0022857">
    <property type="term" value="F:transmembrane transporter activity"/>
    <property type="evidence" value="ECO:0007669"/>
    <property type="project" value="InterPro"/>
</dbReference>
<protein>
    <submittedName>
        <fullName evidence="9">Iron ABC transporter permease</fullName>
    </submittedName>
</protein>
<dbReference type="EMBL" id="JAAGXA010000003">
    <property type="protein sequence ID" value="NEN77921.1"/>
    <property type="molecule type" value="Genomic_DNA"/>
</dbReference>
<keyword evidence="6 8" id="KW-1133">Transmembrane helix</keyword>
<evidence type="ECO:0000256" key="5">
    <source>
        <dbReference type="ARBA" id="ARBA00022692"/>
    </source>
</evidence>
<feature type="transmembrane region" description="Helical" evidence="8">
    <location>
        <begin position="298"/>
        <end position="317"/>
    </location>
</feature>
<evidence type="ECO:0000256" key="2">
    <source>
        <dbReference type="ARBA" id="ARBA00007935"/>
    </source>
</evidence>
<dbReference type="GO" id="GO:0005886">
    <property type="term" value="C:plasma membrane"/>
    <property type="evidence" value="ECO:0007669"/>
    <property type="project" value="UniProtKB-SubCell"/>
</dbReference>
<comment type="similarity">
    <text evidence="2">Belongs to the binding-protein-dependent transport system permease family. FecCD subfamily.</text>
</comment>
<evidence type="ECO:0000256" key="3">
    <source>
        <dbReference type="ARBA" id="ARBA00022448"/>
    </source>
</evidence>
<dbReference type="RefSeq" id="WP_163771270.1">
    <property type="nucleotide sequence ID" value="NZ_JAAGXA010000003.1"/>
</dbReference>